<reference evidence="2 3" key="1">
    <citation type="submission" date="2019-05" db="EMBL/GenBank/DDBJ databases">
        <title>Another draft genome of Portunus trituberculatus and its Hox gene families provides insights of decapod evolution.</title>
        <authorList>
            <person name="Jeong J.-H."/>
            <person name="Song I."/>
            <person name="Kim S."/>
            <person name="Choi T."/>
            <person name="Kim D."/>
            <person name="Ryu S."/>
            <person name="Kim W."/>
        </authorList>
    </citation>
    <scope>NUCLEOTIDE SEQUENCE [LARGE SCALE GENOMIC DNA]</scope>
    <source>
        <tissue evidence="2">Muscle</tissue>
    </source>
</reference>
<comment type="caution">
    <text evidence="2">The sequence shown here is derived from an EMBL/GenBank/DDBJ whole genome shotgun (WGS) entry which is preliminary data.</text>
</comment>
<feature type="region of interest" description="Disordered" evidence="1">
    <location>
        <begin position="1"/>
        <end position="41"/>
    </location>
</feature>
<dbReference type="AlphaFoldDB" id="A0A5B7IP20"/>
<evidence type="ECO:0000256" key="1">
    <source>
        <dbReference type="SAM" id="MobiDB-lite"/>
    </source>
</evidence>
<dbReference type="EMBL" id="VSRR010058581">
    <property type="protein sequence ID" value="MPC81984.1"/>
    <property type="molecule type" value="Genomic_DNA"/>
</dbReference>
<protein>
    <submittedName>
        <fullName evidence="2">Uncharacterized protein</fullName>
    </submittedName>
</protein>
<feature type="compositionally biased region" description="Acidic residues" evidence="1">
    <location>
        <begin position="7"/>
        <end position="22"/>
    </location>
</feature>
<keyword evidence="3" id="KW-1185">Reference proteome</keyword>
<organism evidence="2 3">
    <name type="scientific">Portunus trituberculatus</name>
    <name type="common">Swimming crab</name>
    <name type="synonym">Neptunus trituberculatus</name>
    <dbReference type="NCBI Taxonomy" id="210409"/>
    <lineage>
        <taxon>Eukaryota</taxon>
        <taxon>Metazoa</taxon>
        <taxon>Ecdysozoa</taxon>
        <taxon>Arthropoda</taxon>
        <taxon>Crustacea</taxon>
        <taxon>Multicrustacea</taxon>
        <taxon>Malacostraca</taxon>
        <taxon>Eumalacostraca</taxon>
        <taxon>Eucarida</taxon>
        <taxon>Decapoda</taxon>
        <taxon>Pleocyemata</taxon>
        <taxon>Brachyura</taxon>
        <taxon>Eubrachyura</taxon>
        <taxon>Portunoidea</taxon>
        <taxon>Portunidae</taxon>
        <taxon>Portuninae</taxon>
        <taxon>Portunus</taxon>
    </lineage>
</organism>
<accession>A0A5B7IP20</accession>
<evidence type="ECO:0000313" key="2">
    <source>
        <dbReference type="EMBL" id="MPC81984.1"/>
    </source>
</evidence>
<gene>
    <name evidence="2" type="ORF">E2C01_076626</name>
</gene>
<name>A0A5B7IP20_PORTR</name>
<feature type="compositionally biased region" description="Polar residues" evidence="1">
    <location>
        <begin position="28"/>
        <end position="41"/>
    </location>
</feature>
<evidence type="ECO:0000313" key="3">
    <source>
        <dbReference type="Proteomes" id="UP000324222"/>
    </source>
</evidence>
<sequence length="41" mass="4585">MVQEWWSCEEEEEEKEEEEGGTEGDVISTFSASFNMGSPGP</sequence>
<dbReference type="Proteomes" id="UP000324222">
    <property type="component" value="Unassembled WGS sequence"/>
</dbReference>
<proteinExistence type="predicted"/>